<dbReference type="PROSITE" id="PS00290">
    <property type="entry name" value="IG_MHC"/>
    <property type="match status" value="1"/>
</dbReference>
<dbReference type="Gene3D" id="2.60.40.10">
    <property type="entry name" value="Immunoglobulins"/>
    <property type="match status" value="2"/>
</dbReference>
<dbReference type="PROSITE" id="PS50835">
    <property type="entry name" value="IG_LIKE"/>
    <property type="match status" value="2"/>
</dbReference>
<protein>
    <submittedName>
        <fullName evidence="5">(raccoon dog) hypothetical protein</fullName>
    </submittedName>
</protein>
<dbReference type="AlphaFoldDB" id="A0A811YSL8"/>
<organism evidence="5 6">
    <name type="scientific">Nyctereutes procyonoides</name>
    <name type="common">Raccoon dog</name>
    <name type="synonym">Canis procyonoides</name>
    <dbReference type="NCBI Taxonomy" id="34880"/>
    <lineage>
        <taxon>Eukaryota</taxon>
        <taxon>Metazoa</taxon>
        <taxon>Chordata</taxon>
        <taxon>Craniata</taxon>
        <taxon>Vertebrata</taxon>
        <taxon>Euteleostomi</taxon>
        <taxon>Mammalia</taxon>
        <taxon>Eutheria</taxon>
        <taxon>Laurasiatheria</taxon>
        <taxon>Carnivora</taxon>
        <taxon>Caniformia</taxon>
        <taxon>Canidae</taxon>
        <taxon>Nyctereutes</taxon>
    </lineage>
</organism>
<dbReference type="PROSITE" id="PS51257">
    <property type="entry name" value="PROKAR_LIPOPROTEIN"/>
    <property type="match status" value="1"/>
</dbReference>
<feature type="domain" description="Ig-like" evidence="3">
    <location>
        <begin position="260"/>
        <end position="368"/>
    </location>
</feature>
<dbReference type="InterPro" id="IPR003006">
    <property type="entry name" value="Ig/MHC_CS"/>
</dbReference>
<dbReference type="SMART" id="SM00407">
    <property type="entry name" value="IGc1"/>
    <property type="match status" value="1"/>
</dbReference>
<dbReference type="EMBL" id="CAJHUB010000720">
    <property type="protein sequence ID" value="CAD7679443.1"/>
    <property type="molecule type" value="Genomic_DNA"/>
</dbReference>
<keyword evidence="1" id="KW-0393">Immunoglobulin domain</keyword>
<dbReference type="InterPro" id="IPR003597">
    <property type="entry name" value="Ig_C1-set"/>
</dbReference>
<reference evidence="5" key="1">
    <citation type="submission" date="2020-12" db="EMBL/GenBank/DDBJ databases">
        <authorList>
            <consortium name="Molecular Ecology Group"/>
        </authorList>
    </citation>
    <scope>NUCLEOTIDE SEQUENCE</scope>
    <source>
        <strain evidence="5">TBG_1078</strain>
    </source>
</reference>
<keyword evidence="2" id="KW-0472">Membrane</keyword>
<dbReference type="SUPFAM" id="SSF48726">
    <property type="entry name" value="Immunoglobulin"/>
    <property type="match status" value="2"/>
</dbReference>
<dbReference type="Proteomes" id="UP000645828">
    <property type="component" value="Unassembled WGS sequence"/>
</dbReference>
<name>A0A811YSL8_NYCPR</name>
<dbReference type="InterPro" id="IPR036179">
    <property type="entry name" value="Ig-like_dom_sf"/>
</dbReference>
<accession>A0A811YSL8</accession>
<proteinExistence type="predicted"/>
<evidence type="ECO:0000313" key="5">
    <source>
        <dbReference type="EMBL" id="CAD7679588.1"/>
    </source>
</evidence>
<dbReference type="InterPro" id="IPR007110">
    <property type="entry name" value="Ig-like_dom"/>
</dbReference>
<feature type="transmembrane region" description="Helical" evidence="2">
    <location>
        <begin position="403"/>
        <end position="424"/>
    </location>
</feature>
<evidence type="ECO:0000256" key="1">
    <source>
        <dbReference type="ARBA" id="ARBA00023319"/>
    </source>
</evidence>
<gene>
    <name evidence="4" type="ORF">NYPRO_LOCUS12242</name>
    <name evidence="5" type="ORF">NYPRO_LOCUS12387</name>
</gene>
<dbReference type="Pfam" id="PF07654">
    <property type="entry name" value="C1-set"/>
    <property type="match status" value="1"/>
</dbReference>
<dbReference type="PANTHER" id="PTHR23411">
    <property type="entry name" value="TAPASIN"/>
    <property type="match status" value="1"/>
</dbReference>
<comment type="caution">
    <text evidence="5">The sequence shown here is derived from an EMBL/GenBank/DDBJ whole genome shotgun (WGS) entry which is preliminary data.</text>
</comment>
<evidence type="ECO:0000313" key="6">
    <source>
        <dbReference type="Proteomes" id="UP000645828"/>
    </source>
</evidence>
<keyword evidence="6" id="KW-1185">Reference proteome</keyword>
<keyword evidence="2" id="KW-0812">Transmembrane</keyword>
<evidence type="ECO:0000256" key="2">
    <source>
        <dbReference type="SAM" id="Phobius"/>
    </source>
</evidence>
<dbReference type="InterPro" id="IPR050380">
    <property type="entry name" value="Immune_Resp_Modulators"/>
</dbReference>
<evidence type="ECO:0000259" key="3">
    <source>
        <dbReference type="PROSITE" id="PS50835"/>
    </source>
</evidence>
<evidence type="ECO:0000313" key="4">
    <source>
        <dbReference type="EMBL" id="CAD7679443.1"/>
    </source>
</evidence>
<dbReference type="EMBL" id="CAJHUB010000740">
    <property type="protein sequence ID" value="CAD7679588.1"/>
    <property type="molecule type" value="Genomic_DNA"/>
</dbReference>
<feature type="domain" description="Ig-like" evidence="3">
    <location>
        <begin position="171"/>
        <end position="255"/>
    </location>
</feature>
<sequence length="427" mass="46566">MEPRDHRLGVWASRESSLLLPLVSGCKVPKNGEDIALACLAKGPFLDSVRVTTGPEAQAQMEKTTPKTLKMLDHSQVSFLSTPWKPGLHYCEAIRKDNNQKLQKAIHWPASWETAASLLTHAPSRPQDHIAAPSVTRVSVPPTSHTQTQAQEPGCPADTILRECWNHTHPPSLYMLRPPLRGPWLQGEAAFTCLVVGDDLQKAHLSWEVAGAPPSKAVEEGPLQEHENGSQSWSSRLVLPISLWASGANITCTLSLPSMPSQVVSAAAREHAARAPSSLNVRALTMPRAASWFLCEVSGFSPPDILLTWIKDQIEVDPSWFATAPPMAQPGSATFQTWSLLRVLTPQGLHPPTYTCVVRHEASRKLLNTSWSLDSGLAMTPPAPQSHDESSGDSMDLEDASGLWPTFAALFVLTLLYSGFVTFLKVK</sequence>
<dbReference type="InterPro" id="IPR013783">
    <property type="entry name" value="Ig-like_fold"/>
</dbReference>
<keyword evidence="2" id="KW-1133">Transmembrane helix</keyword>